<dbReference type="InterPro" id="IPR003675">
    <property type="entry name" value="Rce1/LyrA-like_dom"/>
</dbReference>
<accession>A0A7X6S184</accession>
<keyword evidence="2" id="KW-1133">Transmembrane helix</keyword>
<dbReference type="Pfam" id="PF02517">
    <property type="entry name" value="Rce1-like"/>
    <property type="match status" value="1"/>
</dbReference>
<feature type="transmembrane region" description="Helical" evidence="2">
    <location>
        <begin position="107"/>
        <end position="128"/>
    </location>
</feature>
<evidence type="ECO:0000256" key="2">
    <source>
        <dbReference type="SAM" id="Phobius"/>
    </source>
</evidence>
<feature type="transmembrane region" description="Helical" evidence="2">
    <location>
        <begin position="73"/>
        <end position="95"/>
    </location>
</feature>
<name>A0A7X6S184_9STRE</name>
<feature type="transmembrane region" description="Helical" evidence="2">
    <location>
        <begin position="140"/>
        <end position="160"/>
    </location>
</feature>
<keyword evidence="2" id="KW-0812">Transmembrane</keyword>
<evidence type="ECO:0000313" key="4">
    <source>
        <dbReference type="EMBL" id="NKZ19921.1"/>
    </source>
</evidence>
<dbReference type="GO" id="GO:0004175">
    <property type="term" value="F:endopeptidase activity"/>
    <property type="evidence" value="ECO:0007669"/>
    <property type="project" value="UniProtKB-ARBA"/>
</dbReference>
<feature type="domain" description="CAAX prenyl protease 2/Lysostaphin resistance protein A-like" evidence="3">
    <location>
        <begin position="115"/>
        <end position="202"/>
    </location>
</feature>
<protein>
    <submittedName>
        <fullName evidence="4">CPBP family intramembrane metalloprotease</fullName>
    </submittedName>
</protein>
<evidence type="ECO:0000259" key="3">
    <source>
        <dbReference type="Pfam" id="PF02517"/>
    </source>
</evidence>
<dbReference type="EMBL" id="JAAXPR010000004">
    <property type="protein sequence ID" value="NKZ19921.1"/>
    <property type="molecule type" value="Genomic_DNA"/>
</dbReference>
<comment type="similarity">
    <text evidence="1">Belongs to the UPF0177 family.</text>
</comment>
<keyword evidence="4" id="KW-0645">Protease</keyword>
<organism evidence="4 5">
    <name type="scientific">Streptococcus ovuberis</name>
    <dbReference type="NCBI Taxonomy" id="1936207"/>
    <lineage>
        <taxon>Bacteria</taxon>
        <taxon>Bacillati</taxon>
        <taxon>Bacillota</taxon>
        <taxon>Bacilli</taxon>
        <taxon>Lactobacillales</taxon>
        <taxon>Streptococcaceae</taxon>
        <taxon>Streptococcus</taxon>
    </lineage>
</organism>
<feature type="transmembrane region" description="Helical" evidence="2">
    <location>
        <begin position="12"/>
        <end position="29"/>
    </location>
</feature>
<evidence type="ECO:0000313" key="5">
    <source>
        <dbReference type="Proteomes" id="UP000522720"/>
    </source>
</evidence>
<feature type="transmembrane region" description="Helical" evidence="2">
    <location>
        <begin position="191"/>
        <end position="209"/>
    </location>
</feature>
<dbReference type="PANTHER" id="PTHR36435:SF1">
    <property type="entry name" value="CAAX AMINO TERMINAL PROTEASE FAMILY PROTEIN"/>
    <property type="match status" value="1"/>
</dbReference>
<dbReference type="RefSeq" id="WP_168548678.1">
    <property type="nucleotide sequence ID" value="NZ_JAAXPR010000004.1"/>
</dbReference>
<reference evidence="4 5" key="1">
    <citation type="submission" date="2020-04" db="EMBL/GenBank/DDBJ databases">
        <title>MicrobeNet Type strains.</title>
        <authorList>
            <person name="Nicholson A.C."/>
        </authorList>
    </citation>
    <scope>NUCLEOTIDE SEQUENCE [LARGE SCALE GENOMIC DNA]</scope>
    <source>
        <strain evidence="4 5">CCUG 69612</strain>
    </source>
</reference>
<keyword evidence="5" id="KW-1185">Reference proteome</keyword>
<dbReference type="Proteomes" id="UP000522720">
    <property type="component" value="Unassembled WGS sequence"/>
</dbReference>
<keyword evidence="4" id="KW-0378">Hydrolase</keyword>
<keyword evidence="2" id="KW-0472">Membrane</keyword>
<dbReference type="GO" id="GO:0080120">
    <property type="term" value="P:CAAX-box protein maturation"/>
    <property type="evidence" value="ECO:0007669"/>
    <property type="project" value="UniProtKB-ARBA"/>
</dbReference>
<sequence length="211" mass="24104">MKKEKWDNWSAVIAYMVLLIGDFVIDTMVWTAHPLMTSTLSVALLVGTLYVAWRLELLKAWGKLWTWQTVKMFGLGLLLMHITQILSNLLMIWQYGQLVTPQNQQNIIGAGMPMYLLFLFGVCQGPVIEEVTMRGILIGRLLESRPILAIVLSSLVFGFLHGPTDLGSWVYYGGMGLVFAWLYYRTKHLEMVLLLHIFINFMAFLRMSGVL</sequence>
<comment type="caution">
    <text evidence="4">The sequence shown here is derived from an EMBL/GenBank/DDBJ whole genome shotgun (WGS) entry which is preliminary data.</text>
</comment>
<feature type="transmembrane region" description="Helical" evidence="2">
    <location>
        <begin position="166"/>
        <end position="184"/>
    </location>
</feature>
<dbReference type="InterPro" id="IPR052710">
    <property type="entry name" value="CAAX_protease"/>
</dbReference>
<feature type="transmembrane region" description="Helical" evidence="2">
    <location>
        <begin position="35"/>
        <end position="53"/>
    </location>
</feature>
<gene>
    <name evidence="4" type="ORF">HF992_03505</name>
</gene>
<dbReference type="GO" id="GO:0006508">
    <property type="term" value="P:proteolysis"/>
    <property type="evidence" value="ECO:0007669"/>
    <property type="project" value="UniProtKB-KW"/>
</dbReference>
<evidence type="ECO:0000256" key="1">
    <source>
        <dbReference type="ARBA" id="ARBA00009067"/>
    </source>
</evidence>
<keyword evidence="4" id="KW-0482">Metalloprotease</keyword>
<proteinExistence type="inferred from homology"/>
<dbReference type="GO" id="GO:0008237">
    <property type="term" value="F:metallopeptidase activity"/>
    <property type="evidence" value="ECO:0007669"/>
    <property type="project" value="UniProtKB-KW"/>
</dbReference>
<dbReference type="AlphaFoldDB" id="A0A7X6S184"/>
<dbReference type="PANTHER" id="PTHR36435">
    <property type="entry name" value="SLR1288 PROTEIN"/>
    <property type="match status" value="1"/>
</dbReference>